<proteinExistence type="predicted"/>
<keyword evidence="1" id="KW-0175">Coiled coil</keyword>
<feature type="coiled-coil region" evidence="1">
    <location>
        <begin position="1084"/>
        <end position="1111"/>
    </location>
</feature>
<feature type="compositionally biased region" description="Low complexity" evidence="2">
    <location>
        <begin position="389"/>
        <end position="409"/>
    </location>
</feature>
<feature type="compositionally biased region" description="Basic and acidic residues" evidence="2">
    <location>
        <begin position="365"/>
        <end position="381"/>
    </location>
</feature>
<name>A0ABN9QVB8_9DINO</name>
<evidence type="ECO:0000256" key="2">
    <source>
        <dbReference type="SAM" id="MobiDB-lite"/>
    </source>
</evidence>
<keyword evidence="4" id="KW-1185">Reference proteome</keyword>
<sequence length="1118" mass="120266">MGGKRASGAAASASRGPPKSAARRGGRGSACASDSGFCHRCEQPVDVASSKRGGRPTAPWIGCDNCWVTFERHYCEDNAWPDICERSREDPDFSAEFGARVTADLELECQVATAAERGSVEVVTYYGQEVSTSMVQLTPKQWASQVAPRGTVGITPEMCDLIQSRVPSSCQPGVNATGVIIADPDQPYVSIRNYTRTEVRMAFTRLTPQQAVKAGAETDAVKREVTKLRQQQAVAVRGFAKAPTITELQNVALAKASAAGMLLKAPPPKAKAAVDDPLMAIGNGTLHEDVESVFPGASGGQRAGGAAHSPAGAPSAGMDSGISASSAVALHISSQPLVKAKSGAAASHPGQVTASDLQGHRPPPRRLESGEARGCSRDRSRSPARSCISAAGDSAPGGRASSRGPPGSAEKARFDGYKNDLVIHEILDGSLRGDRSYGLKRFKPKSPSLSVLVNKLTSKVEAASALSTNISTMQWTQVLTHLKELSPDGVEATAVFRKTLLKKFVQHSISDDEVVIETLIPWSPHPDDFDMTAPKVSSMKGMSDSEKVDLVREVLLDDIVRPQLEDPARVTFLQAIGKLLKDTFPKLGDQCPSEIAEFCKHFQALGMLLFHLPNNDPLSFAECDPHMGVMIALLTGVTDAAEWHPVAEVLGNSAPWADYKSTFRRAASTDIQLAPRMGKTIEQLETTEGNTLEGIEFMSTVLVEIGLEKAIADLLGTTADSVDVKVGEALVELYSKFARVKGFEPDTADDPCGSKYGDLINHVDHASRCRVEGSFRKIIEKYNTGANCHQVATEIKAFVEENKGMQMPLLVGAEHLVKATLHVADHIGLLLYDAQLDTLGAVGDLIQDAIDKHALAATMLSCVTPDPSFRPSLDAVSDRLADTFSVIQVAKCAVAFYETGDEDAAELRSAWGRLDSSLDDGIPCASKPHDDILQELGCSKYEGFVARAEKWHQVAKDLWSEYAQSQMDQLLDEGRVLFAVLQKLSGGMLNGSHFMDGFAGEATDFAQTIGHLKVGLFKQTGVSNRLKDAYRAVQHKLGHAVEESKRLKVPLEKWQATHDQWSDGLAKADVTLTTAAIAQCVKDRKTDEVTKANLQRALDQMQARKVSIESLPASVWEQ</sequence>
<reference evidence="3" key="1">
    <citation type="submission" date="2023-10" db="EMBL/GenBank/DDBJ databases">
        <authorList>
            <person name="Chen Y."/>
            <person name="Shah S."/>
            <person name="Dougan E. K."/>
            <person name="Thang M."/>
            <person name="Chan C."/>
        </authorList>
    </citation>
    <scope>NUCLEOTIDE SEQUENCE [LARGE SCALE GENOMIC DNA]</scope>
</reference>
<protein>
    <submittedName>
        <fullName evidence="3">Uncharacterized protein</fullName>
    </submittedName>
</protein>
<evidence type="ECO:0000256" key="1">
    <source>
        <dbReference type="SAM" id="Coils"/>
    </source>
</evidence>
<feature type="region of interest" description="Disordered" evidence="2">
    <location>
        <begin position="340"/>
        <end position="413"/>
    </location>
</feature>
<organism evidence="3 4">
    <name type="scientific">Prorocentrum cordatum</name>
    <dbReference type="NCBI Taxonomy" id="2364126"/>
    <lineage>
        <taxon>Eukaryota</taxon>
        <taxon>Sar</taxon>
        <taxon>Alveolata</taxon>
        <taxon>Dinophyceae</taxon>
        <taxon>Prorocentrales</taxon>
        <taxon>Prorocentraceae</taxon>
        <taxon>Prorocentrum</taxon>
    </lineage>
</organism>
<dbReference type="Proteomes" id="UP001189429">
    <property type="component" value="Unassembled WGS sequence"/>
</dbReference>
<feature type="region of interest" description="Disordered" evidence="2">
    <location>
        <begin position="291"/>
        <end position="320"/>
    </location>
</feature>
<gene>
    <name evidence="3" type="ORF">PCOR1329_LOCUS13788</name>
</gene>
<dbReference type="EMBL" id="CAUYUJ010004091">
    <property type="protein sequence ID" value="CAK0808099.1"/>
    <property type="molecule type" value="Genomic_DNA"/>
</dbReference>
<feature type="non-terminal residue" evidence="3">
    <location>
        <position position="1118"/>
    </location>
</feature>
<comment type="caution">
    <text evidence="3">The sequence shown here is derived from an EMBL/GenBank/DDBJ whole genome shotgun (WGS) entry which is preliminary data.</text>
</comment>
<evidence type="ECO:0000313" key="3">
    <source>
        <dbReference type="EMBL" id="CAK0808099.1"/>
    </source>
</evidence>
<accession>A0ABN9QVB8</accession>
<feature type="compositionally biased region" description="Low complexity" evidence="2">
    <location>
        <begin position="304"/>
        <end position="317"/>
    </location>
</feature>
<feature type="region of interest" description="Disordered" evidence="2">
    <location>
        <begin position="1"/>
        <end position="34"/>
    </location>
</feature>
<evidence type="ECO:0000313" key="4">
    <source>
        <dbReference type="Proteomes" id="UP001189429"/>
    </source>
</evidence>
<feature type="compositionally biased region" description="Low complexity" evidence="2">
    <location>
        <begin position="1"/>
        <end position="20"/>
    </location>
</feature>